<dbReference type="InterPro" id="IPR045423">
    <property type="entry name" value="DUF6510"/>
</dbReference>
<gene>
    <name evidence="1" type="ORF">AMOR_37360</name>
</gene>
<keyword evidence="2" id="KW-1185">Reference proteome</keyword>
<reference evidence="2" key="1">
    <citation type="journal article" date="2022" name="Int. J. Syst. Evol. Microbiol.">
        <title>Anaeromyxobacter oryzae sp. nov., Anaeromyxobacter diazotrophicus sp. nov. and Anaeromyxobacter paludicola sp. nov., isolated from paddy soils.</title>
        <authorList>
            <person name="Itoh H."/>
            <person name="Xu Z."/>
            <person name="Mise K."/>
            <person name="Masuda Y."/>
            <person name="Ushijima N."/>
            <person name="Hayakawa C."/>
            <person name="Shiratori Y."/>
            <person name="Senoo K."/>
        </authorList>
    </citation>
    <scope>NUCLEOTIDE SEQUENCE [LARGE SCALE GENOMIC DNA]</scope>
    <source>
        <strain evidence="2">Red232</strain>
    </source>
</reference>
<name>A0ABN6MYI1_9BACT</name>
<dbReference type="EMBL" id="AP025591">
    <property type="protein sequence ID" value="BDG04740.1"/>
    <property type="molecule type" value="Genomic_DNA"/>
</dbReference>
<dbReference type="Proteomes" id="UP001162891">
    <property type="component" value="Chromosome"/>
</dbReference>
<evidence type="ECO:0000313" key="1">
    <source>
        <dbReference type="EMBL" id="BDG04740.1"/>
    </source>
</evidence>
<evidence type="ECO:0000313" key="2">
    <source>
        <dbReference type="Proteomes" id="UP001162891"/>
    </source>
</evidence>
<dbReference type="Pfam" id="PF20120">
    <property type="entry name" value="DUF6510"/>
    <property type="match status" value="1"/>
</dbReference>
<protein>
    <submittedName>
        <fullName evidence="1">Uncharacterized protein</fullName>
    </submittedName>
</protein>
<sequence length="90" mass="9122">MRASGEDRLDGNGAAGVLREVFAVEMTAAALTCAGCGRVSAVGGLHLYGGAMGAVLRCPSCEALVVCITSVPTGHFIELRGIVHVHPDGD</sequence>
<accession>A0ABN6MYI1</accession>
<dbReference type="RefSeq" id="WP_248353208.1">
    <property type="nucleotide sequence ID" value="NZ_AP025591.1"/>
</dbReference>
<proteinExistence type="predicted"/>
<organism evidence="1 2">
    <name type="scientific">Anaeromyxobacter oryzae</name>
    <dbReference type="NCBI Taxonomy" id="2918170"/>
    <lineage>
        <taxon>Bacteria</taxon>
        <taxon>Pseudomonadati</taxon>
        <taxon>Myxococcota</taxon>
        <taxon>Myxococcia</taxon>
        <taxon>Myxococcales</taxon>
        <taxon>Cystobacterineae</taxon>
        <taxon>Anaeromyxobacteraceae</taxon>
        <taxon>Anaeromyxobacter</taxon>
    </lineage>
</organism>